<keyword evidence="5" id="KW-1185">Reference proteome</keyword>
<reference evidence="5" key="1">
    <citation type="journal article" date="2017" name="Nat. Microbiol.">
        <title>Global analysis of biosynthetic gene clusters reveals vast potential of secondary metabolite production in Penicillium species.</title>
        <authorList>
            <person name="Nielsen J.C."/>
            <person name="Grijseels S."/>
            <person name="Prigent S."/>
            <person name="Ji B."/>
            <person name="Dainat J."/>
            <person name="Nielsen K.F."/>
            <person name="Frisvad J.C."/>
            <person name="Workman M."/>
            <person name="Nielsen J."/>
        </authorList>
    </citation>
    <scope>NUCLEOTIDE SEQUENCE [LARGE SCALE GENOMIC DNA]</scope>
    <source>
        <strain evidence="5">IBT 24891</strain>
    </source>
</reference>
<dbReference type="PANTHER" id="PTHR43899">
    <property type="entry name" value="RH59310P"/>
    <property type="match status" value="1"/>
</dbReference>
<name>A0A1V6SU94_9EURO</name>
<evidence type="ECO:0000313" key="4">
    <source>
        <dbReference type="EMBL" id="OQE17587.1"/>
    </source>
</evidence>
<dbReference type="InterPro" id="IPR002347">
    <property type="entry name" value="SDR_fam"/>
</dbReference>
<dbReference type="InterPro" id="IPR036291">
    <property type="entry name" value="NAD(P)-bd_dom_sf"/>
</dbReference>
<dbReference type="PANTHER" id="PTHR43899:SF13">
    <property type="entry name" value="RH59310P"/>
    <property type="match status" value="1"/>
</dbReference>
<evidence type="ECO:0000256" key="1">
    <source>
        <dbReference type="ARBA" id="ARBA00006484"/>
    </source>
</evidence>
<gene>
    <name evidence="4" type="ORF">PENSTE_c020G07540</name>
</gene>
<comment type="similarity">
    <text evidence="1 3">Belongs to the short-chain dehydrogenases/reductases (SDR) family.</text>
</comment>
<comment type="caution">
    <text evidence="4">The sequence shown here is derived from an EMBL/GenBank/DDBJ whole genome shotgun (WGS) entry which is preliminary data.</text>
</comment>
<protein>
    <recommendedName>
        <fullName evidence="6">Very-long-chain 3-oxoacyl-CoA reductase</fullName>
    </recommendedName>
</protein>
<proteinExistence type="inferred from homology"/>
<dbReference type="GO" id="GO:0016491">
    <property type="term" value="F:oxidoreductase activity"/>
    <property type="evidence" value="ECO:0007669"/>
    <property type="project" value="UniProtKB-KW"/>
</dbReference>
<dbReference type="AlphaFoldDB" id="A0A1V6SU94"/>
<dbReference type="Gene3D" id="3.40.50.720">
    <property type="entry name" value="NAD(P)-binding Rossmann-like Domain"/>
    <property type="match status" value="1"/>
</dbReference>
<dbReference type="PRINTS" id="PR00080">
    <property type="entry name" value="SDRFAMILY"/>
</dbReference>
<dbReference type="OrthoDB" id="47007at2759"/>
<dbReference type="PRINTS" id="PR00081">
    <property type="entry name" value="GDHRDH"/>
</dbReference>
<evidence type="ECO:0008006" key="6">
    <source>
        <dbReference type="Google" id="ProtNLM"/>
    </source>
</evidence>
<evidence type="ECO:0000256" key="3">
    <source>
        <dbReference type="RuleBase" id="RU000363"/>
    </source>
</evidence>
<sequence length="315" mass="34578">MDISEWQKPLSYIGLATLVYTTFKFTRSATTFLLPSSLNRYNPTKTNWALVTGASDGIGFGFCEELCARGFNVLLHGRNREKLAQRAGELSAKFPTRKVSIIVRDVVGLTADVDGISEEVRAILAVEGGKLSVLVNNVGGEVRPYTVLSDYRFEEVDRTIAMNAGFMAQITRVLLPLLETGDGGVVLNVSSISAVGMPYISIYAATKGFVDSFTKALEAECKAEKKKVEVLGLRVGQVKTAGFDIEDGLFTPNGRTLASAGLNRVGCGRVIVWAYFWHWLQGLSFDVLPRSMLMMISSKKLMALKKEEEEKAKNR</sequence>
<dbReference type="Proteomes" id="UP000191285">
    <property type="component" value="Unassembled WGS sequence"/>
</dbReference>
<dbReference type="EMBL" id="MLKD01000020">
    <property type="protein sequence ID" value="OQE17587.1"/>
    <property type="molecule type" value="Genomic_DNA"/>
</dbReference>
<evidence type="ECO:0000256" key="2">
    <source>
        <dbReference type="ARBA" id="ARBA00023002"/>
    </source>
</evidence>
<dbReference type="SUPFAM" id="SSF51735">
    <property type="entry name" value="NAD(P)-binding Rossmann-fold domains"/>
    <property type="match status" value="1"/>
</dbReference>
<evidence type="ECO:0000313" key="5">
    <source>
        <dbReference type="Proteomes" id="UP000191285"/>
    </source>
</evidence>
<dbReference type="Pfam" id="PF00106">
    <property type="entry name" value="adh_short"/>
    <property type="match status" value="1"/>
</dbReference>
<keyword evidence="2" id="KW-0560">Oxidoreductase</keyword>
<dbReference type="GO" id="GO:0005783">
    <property type="term" value="C:endoplasmic reticulum"/>
    <property type="evidence" value="ECO:0007669"/>
    <property type="project" value="TreeGrafter"/>
</dbReference>
<dbReference type="STRING" id="303698.A0A1V6SU94"/>
<organism evidence="4 5">
    <name type="scientific">Penicillium steckii</name>
    <dbReference type="NCBI Taxonomy" id="303698"/>
    <lineage>
        <taxon>Eukaryota</taxon>
        <taxon>Fungi</taxon>
        <taxon>Dikarya</taxon>
        <taxon>Ascomycota</taxon>
        <taxon>Pezizomycotina</taxon>
        <taxon>Eurotiomycetes</taxon>
        <taxon>Eurotiomycetidae</taxon>
        <taxon>Eurotiales</taxon>
        <taxon>Aspergillaceae</taxon>
        <taxon>Penicillium</taxon>
    </lineage>
</organism>
<accession>A0A1V6SU94</accession>
<dbReference type="InterPro" id="IPR051019">
    <property type="entry name" value="VLCFA-Steroid_DH"/>
</dbReference>